<dbReference type="EMBL" id="JAHXZJ010001492">
    <property type="protein sequence ID" value="KAH0552502.1"/>
    <property type="molecule type" value="Genomic_DNA"/>
</dbReference>
<accession>A0AAV7I2U7</accession>
<evidence type="ECO:0000313" key="1">
    <source>
        <dbReference type="EMBL" id="KAH0552502.1"/>
    </source>
</evidence>
<gene>
    <name evidence="1" type="ORF">KQX54_011281</name>
</gene>
<reference evidence="1 2" key="1">
    <citation type="journal article" date="2021" name="J. Hered.">
        <title>A chromosome-level genome assembly of the parasitoid wasp, Cotesia glomerata (Hymenoptera: Braconidae).</title>
        <authorList>
            <person name="Pinto B.J."/>
            <person name="Weis J.J."/>
            <person name="Gamble T."/>
            <person name="Ode P.J."/>
            <person name="Paul R."/>
            <person name="Zaspel J.M."/>
        </authorList>
    </citation>
    <scope>NUCLEOTIDE SEQUENCE [LARGE SCALE GENOMIC DNA]</scope>
    <source>
        <strain evidence="1">CgM1</strain>
    </source>
</reference>
<protein>
    <submittedName>
        <fullName evidence="1">Uncharacterized protein</fullName>
    </submittedName>
</protein>
<dbReference type="Proteomes" id="UP000826195">
    <property type="component" value="Unassembled WGS sequence"/>
</dbReference>
<comment type="caution">
    <text evidence="1">The sequence shown here is derived from an EMBL/GenBank/DDBJ whole genome shotgun (WGS) entry which is preliminary data.</text>
</comment>
<evidence type="ECO:0000313" key="2">
    <source>
        <dbReference type="Proteomes" id="UP000826195"/>
    </source>
</evidence>
<proteinExistence type="predicted"/>
<organism evidence="1 2">
    <name type="scientific">Cotesia glomerata</name>
    <name type="common">Lepidopteran parasitic wasp</name>
    <name type="synonym">Apanteles glomeratus</name>
    <dbReference type="NCBI Taxonomy" id="32391"/>
    <lineage>
        <taxon>Eukaryota</taxon>
        <taxon>Metazoa</taxon>
        <taxon>Ecdysozoa</taxon>
        <taxon>Arthropoda</taxon>
        <taxon>Hexapoda</taxon>
        <taxon>Insecta</taxon>
        <taxon>Pterygota</taxon>
        <taxon>Neoptera</taxon>
        <taxon>Endopterygota</taxon>
        <taxon>Hymenoptera</taxon>
        <taxon>Apocrita</taxon>
        <taxon>Ichneumonoidea</taxon>
        <taxon>Braconidae</taxon>
        <taxon>Microgastrinae</taxon>
        <taxon>Cotesia</taxon>
    </lineage>
</organism>
<keyword evidence="2" id="KW-1185">Reference proteome</keyword>
<sequence>MGTCALDKTWRRSGEDTVVCSCSRGYEVGDDIMKIAPVPLSLDAQGFVRVLRRLFCKLPSILPGPRCTKGVVAPCQIRSF</sequence>
<dbReference type="AlphaFoldDB" id="A0AAV7I2U7"/>
<name>A0AAV7I2U7_COTGL</name>